<proteinExistence type="predicted"/>
<comment type="caution">
    <text evidence="2">The sequence shown here is derived from an EMBL/GenBank/DDBJ whole genome shotgun (WGS) entry which is preliminary data.</text>
</comment>
<dbReference type="RefSeq" id="WP_120072311.1">
    <property type="nucleotide sequence ID" value="NZ_CP126113.1"/>
</dbReference>
<dbReference type="InterPro" id="IPR011704">
    <property type="entry name" value="ATPase_dyneun-rel_AAA"/>
</dbReference>
<dbReference type="AlphaFoldDB" id="A0A443IUY1"/>
<keyword evidence="3" id="KW-1185">Reference proteome</keyword>
<evidence type="ECO:0000313" key="3">
    <source>
        <dbReference type="Proteomes" id="UP000273811"/>
    </source>
</evidence>
<dbReference type="PANTHER" id="PTHR37291">
    <property type="entry name" value="5-METHYLCYTOSINE-SPECIFIC RESTRICTION ENZYME B"/>
    <property type="match status" value="1"/>
</dbReference>
<reference evidence="2" key="1">
    <citation type="submission" date="2018-12" db="EMBL/GenBank/DDBJ databases">
        <authorList>
            <person name="Sun L."/>
            <person name="Chen Z."/>
        </authorList>
    </citation>
    <scope>NUCLEOTIDE SEQUENCE [LARGE SCALE GENOMIC DNA]</scope>
    <source>
        <strain evidence="2">DSM 16012</strain>
    </source>
</reference>
<evidence type="ECO:0000313" key="2">
    <source>
        <dbReference type="EMBL" id="RWR11895.1"/>
    </source>
</evidence>
<evidence type="ECO:0000259" key="1">
    <source>
        <dbReference type="Pfam" id="PF07728"/>
    </source>
</evidence>
<dbReference type="OrthoDB" id="9781481at2"/>
<dbReference type="Proteomes" id="UP000273811">
    <property type="component" value="Unassembled WGS sequence"/>
</dbReference>
<protein>
    <recommendedName>
        <fullName evidence="1">ATPase dynein-related AAA domain-containing protein</fullName>
    </recommendedName>
</protein>
<dbReference type="EMBL" id="QYTU02000014">
    <property type="protein sequence ID" value="RWR11895.1"/>
    <property type="molecule type" value="Genomic_DNA"/>
</dbReference>
<name>A0A443IUY1_9BACI</name>
<dbReference type="Pfam" id="PF07728">
    <property type="entry name" value="AAA_5"/>
    <property type="match status" value="1"/>
</dbReference>
<dbReference type="InterPro" id="IPR052934">
    <property type="entry name" value="Methyl-DNA_Rec/Restrict_Enz"/>
</dbReference>
<organism evidence="2 3">
    <name type="scientific">Siminovitchia fortis</name>
    <dbReference type="NCBI Taxonomy" id="254758"/>
    <lineage>
        <taxon>Bacteria</taxon>
        <taxon>Bacillati</taxon>
        <taxon>Bacillota</taxon>
        <taxon>Bacilli</taxon>
        <taxon>Bacillales</taxon>
        <taxon>Bacillaceae</taxon>
        <taxon>Siminovitchia</taxon>
    </lineage>
</organism>
<accession>A0A443IUY1</accession>
<dbReference type="SUPFAM" id="SSF52540">
    <property type="entry name" value="P-loop containing nucleoside triphosphate hydrolases"/>
    <property type="match status" value="1"/>
</dbReference>
<sequence length="581" mass="66390">MNIKFPHSVAVYGITESVAKRNLSNTLGWLQNTNIIDENFNVIREREGEMNSVSYWWVNQGKSAKAQIDGGFLWAPKKGKNGRAFTHHTDLLKAQPGDIVFAYSNGAIRSICKVIKEARSSNKPTSLATDLWETEGNLLEVKYFKLKSPIERGEIPHEWRLKEDGPFDTNGDVKQGYFYTTSNDFAKNIIHMFMDRFPKELIELLPIDESRPKVSKFDSDDALISHIHSYITNKGFYFTEENTKNLYLSLKTKPFVILSGISGTGKTKIVQLFAESVGATEENGQFKLIPVRPDWSDGSDLIGFEDIRGDFKPGPLTKVLVEANKPENRNKPYFILLDEMNLARVEYYFSDLLSVMESREKKGDEYISIPVVDRPEVEIGRLLLRNNVFIIGTVNMDETTHPFSPKVLDRANTIEYNDVQLNNFSIFDQTEEPKAVAVANEQLAGEFITLKDAFADHEELIREVTGWLVEVNQILEKVKHHFGYRVRDEICFYMIYNEQGQLMPKEQVFDLQLHQKILPRISGNDADTEKVLKELYSYCTGHAWEADIDTSTESRFPQSTAKLASMIKKANHEGFTSFWLG</sequence>
<dbReference type="Gene3D" id="3.40.50.300">
    <property type="entry name" value="P-loop containing nucleotide triphosphate hydrolases"/>
    <property type="match status" value="1"/>
</dbReference>
<dbReference type="InterPro" id="IPR027417">
    <property type="entry name" value="P-loop_NTPase"/>
</dbReference>
<dbReference type="GO" id="GO:0016887">
    <property type="term" value="F:ATP hydrolysis activity"/>
    <property type="evidence" value="ECO:0007669"/>
    <property type="project" value="InterPro"/>
</dbReference>
<dbReference type="PANTHER" id="PTHR37291:SF1">
    <property type="entry name" value="TYPE IV METHYL-DIRECTED RESTRICTION ENZYME ECOKMCRB SUBUNIT"/>
    <property type="match status" value="1"/>
</dbReference>
<dbReference type="GO" id="GO:0005524">
    <property type="term" value="F:ATP binding"/>
    <property type="evidence" value="ECO:0007669"/>
    <property type="project" value="InterPro"/>
</dbReference>
<feature type="domain" description="ATPase dynein-related AAA" evidence="1">
    <location>
        <begin position="256"/>
        <end position="410"/>
    </location>
</feature>
<gene>
    <name evidence="2" type="ORF">D4N35_008145</name>
</gene>